<dbReference type="EMBL" id="MU118276">
    <property type="protein sequence ID" value="KAF9643139.1"/>
    <property type="molecule type" value="Genomic_DNA"/>
</dbReference>
<feature type="non-terminal residue" evidence="1">
    <location>
        <position position="50"/>
    </location>
</feature>
<dbReference type="Proteomes" id="UP000886501">
    <property type="component" value="Unassembled WGS sequence"/>
</dbReference>
<gene>
    <name evidence="1" type="ORF">BDM02DRAFT_3079366</name>
</gene>
<reference evidence="1" key="2">
    <citation type="journal article" date="2020" name="Nat. Commun.">
        <title>Large-scale genome sequencing of mycorrhizal fungi provides insights into the early evolution of symbiotic traits.</title>
        <authorList>
            <person name="Miyauchi S."/>
            <person name="Kiss E."/>
            <person name="Kuo A."/>
            <person name="Drula E."/>
            <person name="Kohler A."/>
            <person name="Sanchez-Garcia M."/>
            <person name="Morin E."/>
            <person name="Andreopoulos B."/>
            <person name="Barry K.W."/>
            <person name="Bonito G."/>
            <person name="Buee M."/>
            <person name="Carver A."/>
            <person name="Chen C."/>
            <person name="Cichocki N."/>
            <person name="Clum A."/>
            <person name="Culley D."/>
            <person name="Crous P.W."/>
            <person name="Fauchery L."/>
            <person name="Girlanda M."/>
            <person name="Hayes R.D."/>
            <person name="Keri Z."/>
            <person name="LaButti K."/>
            <person name="Lipzen A."/>
            <person name="Lombard V."/>
            <person name="Magnuson J."/>
            <person name="Maillard F."/>
            <person name="Murat C."/>
            <person name="Nolan M."/>
            <person name="Ohm R.A."/>
            <person name="Pangilinan J."/>
            <person name="Pereira M.F."/>
            <person name="Perotto S."/>
            <person name="Peter M."/>
            <person name="Pfister S."/>
            <person name="Riley R."/>
            <person name="Sitrit Y."/>
            <person name="Stielow J.B."/>
            <person name="Szollosi G."/>
            <person name="Zifcakova L."/>
            <person name="Stursova M."/>
            <person name="Spatafora J.W."/>
            <person name="Tedersoo L."/>
            <person name="Vaario L.M."/>
            <person name="Yamada A."/>
            <person name="Yan M."/>
            <person name="Wang P."/>
            <person name="Xu J."/>
            <person name="Bruns T."/>
            <person name="Baldrian P."/>
            <person name="Vilgalys R."/>
            <person name="Dunand C."/>
            <person name="Henrissat B."/>
            <person name="Grigoriev I.V."/>
            <person name="Hibbett D."/>
            <person name="Nagy L.G."/>
            <person name="Martin F.M."/>
        </authorList>
    </citation>
    <scope>NUCLEOTIDE SEQUENCE</scope>
    <source>
        <strain evidence="1">P2</strain>
    </source>
</reference>
<comment type="caution">
    <text evidence="1">The sequence shown here is derived from an EMBL/GenBank/DDBJ whole genome shotgun (WGS) entry which is preliminary data.</text>
</comment>
<protein>
    <submittedName>
        <fullName evidence="1">Uncharacterized protein</fullName>
    </submittedName>
</protein>
<sequence length="50" mass="6013">YYNEIKNLMDFGTINQHLNQNKYETIEGFKEDTMLIFHNCRQFNPPGTFP</sequence>
<organism evidence="1 2">
    <name type="scientific">Thelephora ganbajun</name>
    <name type="common">Ganba fungus</name>
    <dbReference type="NCBI Taxonomy" id="370292"/>
    <lineage>
        <taxon>Eukaryota</taxon>
        <taxon>Fungi</taxon>
        <taxon>Dikarya</taxon>
        <taxon>Basidiomycota</taxon>
        <taxon>Agaricomycotina</taxon>
        <taxon>Agaricomycetes</taxon>
        <taxon>Thelephorales</taxon>
        <taxon>Thelephoraceae</taxon>
        <taxon>Thelephora</taxon>
    </lineage>
</organism>
<evidence type="ECO:0000313" key="1">
    <source>
        <dbReference type="EMBL" id="KAF9643139.1"/>
    </source>
</evidence>
<keyword evidence="2" id="KW-1185">Reference proteome</keyword>
<feature type="non-terminal residue" evidence="1">
    <location>
        <position position="1"/>
    </location>
</feature>
<reference evidence="1" key="1">
    <citation type="submission" date="2019-10" db="EMBL/GenBank/DDBJ databases">
        <authorList>
            <consortium name="DOE Joint Genome Institute"/>
            <person name="Kuo A."/>
            <person name="Miyauchi S."/>
            <person name="Kiss E."/>
            <person name="Drula E."/>
            <person name="Kohler A."/>
            <person name="Sanchez-Garcia M."/>
            <person name="Andreopoulos B."/>
            <person name="Barry K.W."/>
            <person name="Bonito G."/>
            <person name="Buee M."/>
            <person name="Carver A."/>
            <person name="Chen C."/>
            <person name="Cichocki N."/>
            <person name="Clum A."/>
            <person name="Culley D."/>
            <person name="Crous P.W."/>
            <person name="Fauchery L."/>
            <person name="Girlanda M."/>
            <person name="Hayes R."/>
            <person name="Keri Z."/>
            <person name="Labutti K."/>
            <person name="Lipzen A."/>
            <person name="Lombard V."/>
            <person name="Magnuson J."/>
            <person name="Maillard F."/>
            <person name="Morin E."/>
            <person name="Murat C."/>
            <person name="Nolan M."/>
            <person name="Ohm R."/>
            <person name="Pangilinan J."/>
            <person name="Pereira M."/>
            <person name="Perotto S."/>
            <person name="Peter M."/>
            <person name="Riley R."/>
            <person name="Sitrit Y."/>
            <person name="Stielow B."/>
            <person name="Szollosi G."/>
            <person name="Zifcakova L."/>
            <person name="Stursova M."/>
            <person name="Spatafora J.W."/>
            <person name="Tedersoo L."/>
            <person name="Vaario L.-M."/>
            <person name="Yamada A."/>
            <person name="Yan M."/>
            <person name="Wang P."/>
            <person name="Xu J."/>
            <person name="Bruns T."/>
            <person name="Baldrian P."/>
            <person name="Vilgalys R."/>
            <person name="Henrissat B."/>
            <person name="Grigoriev I.V."/>
            <person name="Hibbett D."/>
            <person name="Nagy L.G."/>
            <person name="Martin F.M."/>
        </authorList>
    </citation>
    <scope>NUCLEOTIDE SEQUENCE</scope>
    <source>
        <strain evidence="1">P2</strain>
    </source>
</reference>
<proteinExistence type="predicted"/>
<accession>A0ACB6Z0V8</accession>
<name>A0ACB6Z0V8_THEGA</name>
<evidence type="ECO:0000313" key="2">
    <source>
        <dbReference type="Proteomes" id="UP000886501"/>
    </source>
</evidence>